<proteinExistence type="predicted"/>
<organism evidence="1 2">
    <name type="scientific">Elysia crispata</name>
    <name type="common">lettuce slug</name>
    <dbReference type="NCBI Taxonomy" id="231223"/>
    <lineage>
        <taxon>Eukaryota</taxon>
        <taxon>Metazoa</taxon>
        <taxon>Spiralia</taxon>
        <taxon>Lophotrochozoa</taxon>
        <taxon>Mollusca</taxon>
        <taxon>Gastropoda</taxon>
        <taxon>Heterobranchia</taxon>
        <taxon>Euthyneura</taxon>
        <taxon>Panpulmonata</taxon>
        <taxon>Sacoglossa</taxon>
        <taxon>Placobranchoidea</taxon>
        <taxon>Plakobranchidae</taxon>
        <taxon>Elysia</taxon>
    </lineage>
</organism>
<comment type="caution">
    <text evidence="1">The sequence shown here is derived from an EMBL/GenBank/DDBJ whole genome shotgun (WGS) entry which is preliminary data.</text>
</comment>
<dbReference type="AlphaFoldDB" id="A0AAE0Z912"/>
<keyword evidence="2" id="KW-1185">Reference proteome</keyword>
<reference evidence="1" key="1">
    <citation type="journal article" date="2023" name="G3 (Bethesda)">
        <title>A reference genome for the long-term kleptoplast-retaining sea slug Elysia crispata morphotype clarki.</title>
        <authorList>
            <person name="Eastman K.E."/>
            <person name="Pendleton A.L."/>
            <person name="Shaikh M.A."/>
            <person name="Suttiyut T."/>
            <person name="Ogas R."/>
            <person name="Tomko P."/>
            <person name="Gavelis G."/>
            <person name="Widhalm J.R."/>
            <person name="Wisecaver J.H."/>
        </authorList>
    </citation>
    <scope>NUCLEOTIDE SEQUENCE</scope>
    <source>
        <strain evidence="1">ECLA1</strain>
    </source>
</reference>
<sequence length="172" mass="18830">MGKCPALHGKIGKTPASVEHLQRCVAQALYERWTDARQTLDRRWTGACTGACTQGVAPFGVLYVCYIHEVYPSEMELVRKRGSAPRFPFELFREQERSYDSRADSGARWQSIEDLRSAAAALQQAGTPGGTILGRIDRATAKKLLAWGYGELYAVGYGGDVLFCLPGGTVVV</sequence>
<name>A0AAE0Z912_9GAST</name>
<evidence type="ECO:0000313" key="2">
    <source>
        <dbReference type="Proteomes" id="UP001283361"/>
    </source>
</evidence>
<protein>
    <submittedName>
        <fullName evidence="1">Uncharacterized protein</fullName>
    </submittedName>
</protein>
<accession>A0AAE0Z912</accession>
<dbReference type="EMBL" id="JAWDGP010004431">
    <property type="protein sequence ID" value="KAK3764541.1"/>
    <property type="molecule type" value="Genomic_DNA"/>
</dbReference>
<dbReference type="Proteomes" id="UP001283361">
    <property type="component" value="Unassembled WGS sequence"/>
</dbReference>
<gene>
    <name evidence="1" type="ORF">RRG08_040562</name>
</gene>
<evidence type="ECO:0000313" key="1">
    <source>
        <dbReference type="EMBL" id="KAK3764541.1"/>
    </source>
</evidence>